<dbReference type="RefSeq" id="WP_212217400.1">
    <property type="nucleotide sequence ID" value="NZ_JAGUCO010000018.1"/>
</dbReference>
<keyword evidence="3" id="KW-1185">Reference proteome</keyword>
<keyword evidence="1" id="KW-0812">Transmembrane</keyword>
<evidence type="ECO:0000256" key="1">
    <source>
        <dbReference type="SAM" id="Phobius"/>
    </source>
</evidence>
<evidence type="ECO:0000313" key="3">
    <source>
        <dbReference type="Proteomes" id="UP000708576"/>
    </source>
</evidence>
<feature type="transmembrane region" description="Helical" evidence="1">
    <location>
        <begin position="12"/>
        <end position="35"/>
    </location>
</feature>
<proteinExistence type="predicted"/>
<evidence type="ECO:0000313" key="2">
    <source>
        <dbReference type="EMBL" id="MBS2100115.1"/>
    </source>
</evidence>
<feature type="transmembrane region" description="Helical" evidence="1">
    <location>
        <begin position="81"/>
        <end position="100"/>
    </location>
</feature>
<reference evidence="2 3" key="1">
    <citation type="journal article" date="2015" name="Int. J. Syst. Evol. Microbiol.">
        <title>Carboxylicivirga linearis sp. nov., isolated from a sea cucumber culture pond.</title>
        <authorList>
            <person name="Wang F.Q."/>
            <person name="Zhou Y.X."/>
            <person name="Lin X.Z."/>
            <person name="Chen G.J."/>
            <person name="Du Z.J."/>
        </authorList>
    </citation>
    <scope>NUCLEOTIDE SEQUENCE [LARGE SCALE GENOMIC DNA]</scope>
    <source>
        <strain evidence="2 3">FB218</strain>
    </source>
</reference>
<accession>A0ABS5JZ88</accession>
<name>A0ABS5JZ88_9BACT</name>
<protein>
    <submittedName>
        <fullName evidence="2">Uncharacterized protein</fullName>
    </submittedName>
</protein>
<sequence>MNKTSIKAFFNYYRQIVTVNLVISGLGSFIPIGYAGIKGHLTTFMLVFFIVGLIGAFYIFEWRHKKTYFFYFNLGLSRWHLYIGAFLINTGFYIPLLLIWNTL</sequence>
<gene>
    <name evidence="2" type="ORF">KEM10_17640</name>
</gene>
<feature type="transmembrane region" description="Helical" evidence="1">
    <location>
        <begin position="41"/>
        <end position="60"/>
    </location>
</feature>
<dbReference type="Proteomes" id="UP000708576">
    <property type="component" value="Unassembled WGS sequence"/>
</dbReference>
<keyword evidence="1" id="KW-0472">Membrane</keyword>
<dbReference type="EMBL" id="JAGUCO010000018">
    <property type="protein sequence ID" value="MBS2100115.1"/>
    <property type="molecule type" value="Genomic_DNA"/>
</dbReference>
<keyword evidence="1" id="KW-1133">Transmembrane helix</keyword>
<comment type="caution">
    <text evidence="2">The sequence shown here is derived from an EMBL/GenBank/DDBJ whole genome shotgun (WGS) entry which is preliminary data.</text>
</comment>
<organism evidence="2 3">
    <name type="scientific">Carboxylicivirga linearis</name>
    <dbReference type="NCBI Taxonomy" id="1628157"/>
    <lineage>
        <taxon>Bacteria</taxon>
        <taxon>Pseudomonadati</taxon>
        <taxon>Bacteroidota</taxon>
        <taxon>Bacteroidia</taxon>
        <taxon>Marinilabiliales</taxon>
        <taxon>Marinilabiliaceae</taxon>
        <taxon>Carboxylicivirga</taxon>
    </lineage>
</organism>